<organism evidence="2 3">
    <name type="scientific">Flavobacterium paronense</name>
    <dbReference type="NCBI Taxonomy" id="1392775"/>
    <lineage>
        <taxon>Bacteria</taxon>
        <taxon>Pseudomonadati</taxon>
        <taxon>Bacteroidota</taxon>
        <taxon>Flavobacteriia</taxon>
        <taxon>Flavobacteriales</taxon>
        <taxon>Flavobacteriaceae</taxon>
        <taxon>Flavobacterium</taxon>
    </lineage>
</organism>
<dbReference type="Pfam" id="PF09697">
    <property type="entry name" value="Porph_ging"/>
    <property type="match status" value="1"/>
</dbReference>
<sequence length="285" mass="32678">MIKIITKVTLAVLLLAVSVSKAQNFQGQAFYKSKTNMDGSLKIESSSMTEEMKQKFMESMKKEFEKEYILTFNKSESVYEEEQKLDAPEPSAGGMMIKMENSNDGKIYKNIKDKVSITEEEFFGKEFLITDSLSTYQWKIEGESKKIGEYTCYKATYTIPVSEKEKEEYANFKNKQTDSKTQFLMMDEPKEQLISVWYTPEIPISNGPGEYWGLPGLILEASFDKTVVLCSKLILNPKDKLIIKVPKTGKKVTKSEYESLVQKQMELMNSQRGDGKDGIRIEVHR</sequence>
<keyword evidence="3" id="KW-1185">Reference proteome</keyword>
<dbReference type="EMBL" id="JBHMFB010000016">
    <property type="protein sequence ID" value="MFB9089224.1"/>
    <property type="molecule type" value="Genomic_DNA"/>
</dbReference>
<accession>A0ABV5GDU4</accession>
<proteinExistence type="predicted"/>
<gene>
    <name evidence="2" type="ORF">ACFFUU_06405</name>
</gene>
<keyword evidence="1" id="KW-0732">Signal</keyword>
<evidence type="ECO:0000313" key="3">
    <source>
        <dbReference type="Proteomes" id="UP001589576"/>
    </source>
</evidence>
<dbReference type="Proteomes" id="UP001589576">
    <property type="component" value="Unassembled WGS sequence"/>
</dbReference>
<feature type="chain" id="PRO_5046554994" evidence="1">
    <location>
        <begin position="23"/>
        <end position="285"/>
    </location>
</feature>
<evidence type="ECO:0000313" key="2">
    <source>
        <dbReference type="EMBL" id="MFB9089224.1"/>
    </source>
</evidence>
<evidence type="ECO:0000256" key="1">
    <source>
        <dbReference type="SAM" id="SignalP"/>
    </source>
</evidence>
<dbReference type="NCBIfam" id="TIGR01200">
    <property type="entry name" value="GLPGLI"/>
    <property type="match status" value="1"/>
</dbReference>
<comment type="caution">
    <text evidence="2">The sequence shown here is derived from an EMBL/GenBank/DDBJ whole genome shotgun (WGS) entry which is preliminary data.</text>
</comment>
<feature type="signal peptide" evidence="1">
    <location>
        <begin position="1"/>
        <end position="22"/>
    </location>
</feature>
<reference evidence="2 3" key="1">
    <citation type="submission" date="2024-09" db="EMBL/GenBank/DDBJ databases">
        <authorList>
            <person name="Sun Q."/>
            <person name="Mori K."/>
        </authorList>
    </citation>
    <scope>NUCLEOTIDE SEQUENCE [LARGE SCALE GENOMIC DNA]</scope>
    <source>
        <strain evidence="2 3">CECT 8460</strain>
    </source>
</reference>
<protein>
    <submittedName>
        <fullName evidence="2">GLPGLI family protein</fullName>
    </submittedName>
</protein>
<name>A0ABV5GDU4_9FLAO</name>
<dbReference type="RefSeq" id="WP_290286194.1">
    <property type="nucleotide sequence ID" value="NZ_JAUFQN010000019.1"/>
</dbReference>
<dbReference type="InterPro" id="IPR005901">
    <property type="entry name" value="GLPGLI"/>
</dbReference>